<comment type="similarity">
    <text evidence="1">Belongs to the short-chain dehydrogenases/reductases (SDR) family.</text>
</comment>
<dbReference type="Proteomes" id="UP000289437">
    <property type="component" value="Unassembled WGS sequence"/>
</dbReference>
<accession>A0A4Q0SSU5</accession>
<evidence type="ECO:0000313" key="5">
    <source>
        <dbReference type="Proteomes" id="UP000289437"/>
    </source>
</evidence>
<dbReference type="AlphaFoldDB" id="A0A4Q0SSU5"/>
<gene>
    <name evidence="4" type="ORF">GRAN_4954</name>
</gene>
<protein>
    <submittedName>
        <fullName evidence="4">Putative oxidoreductase</fullName>
    </submittedName>
</protein>
<dbReference type="PRINTS" id="PR00081">
    <property type="entry name" value="GDHRDH"/>
</dbReference>
<evidence type="ECO:0000256" key="2">
    <source>
        <dbReference type="ARBA" id="ARBA00023002"/>
    </source>
</evidence>
<sequence>MADTTQQGTKELHDPRERFAKPPFPQGKQSGVGSSEQLDPKAEYGENTYVGHGKLRGRAALITGADSGIGRAVALCFAKEGADILFTYLPEEQEDADETVRLVEAAGRRAVAHPGDIQQKQFCEELVDATVEEFGRLDILVNNAAFQRTHEFLEDIEEEEFDRTFRTNVYATFFLTQAALPKMQPGGVILNTCSIESYQPDESLVAYAATKSSLVSLTKSFAKLAIKQGVRVNGVAPGPVWTPLIPATMPEEEVKTFGSKTAFERPAMPVEQAAVFVFLASDDASYITGEIYGATGGKTPF</sequence>
<keyword evidence="2" id="KW-0560">Oxidoreductase</keyword>
<dbReference type="GO" id="GO:0016614">
    <property type="term" value="F:oxidoreductase activity, acting on CH-OH group of donors"/>
    <property type="evidence" value="ECO:0007669"/>
    <property type="project" value="UniProtKB-ARBA"/>
</dbReference>
<keyword evidence="5" id="KW-1185">Reference proteome</keyword>
<feature type="region of interest" description="Disordered" evidence="3">
    <location>
        <begin position="1"/>
        <end position="40"/>
    </location>
</feature>
<dbReference type="OrthoDB" id="9803333at2"/>
<evidence type="ECO:0000256" key="3">
    <source>
        <dbReference type="SAM" id="MobiDB-lite"/>
    </source>
</evidence>
<comment type="caution">
    <text evidence="4">The sequence shown here is derived from an EMBL/GenBank/DDBJ whole genome shotgun (WGS) entry which is preliminary data.</text>
</comment>
<feature type="compositionally biased region" description="Basic and acidic residues" evidence="3">
    <location>
        <begin position="10"/>
        <end position="20"/>
    </location>
</feature>
<dbReference type="FunFam" id="3.40.50.720:FF:000084">
    <property type="entry name" value="Short-chain dehydrogenase reductase"/>
    <property type="match status" value="1"/>
</dbReference>
<dbReference type="Pfam" id="PF13561">
    <property type="entry name" value="adh_short_C2"/>
    <property type="match status" value="1"/>
</dbReference>
<reference evidence="4 5" key="1">
    <citation type="submission" date="2018-11" db="EMBL/GenBank/DDBJ databases">
        <authorList>
            <person name="Mardanov A.V."/>
            <person name="Ravin N.V."/>
            <person name="Dedysh S.N."/>
        </authorList>
    </citation>
    <scope>NUCLEOTIDE SEQUENCE [LARGE SCALE GENOMIC DNA]</scope>
    <source>
        <strain evidence="4 5">AF10</strain>
    </source>
</reference>
<dbReference type="RefSeq" id="WP_128915540.1">
    <property type="nucleotide sequence ID" value="NZ_RDSM01000006.1"/>
</dbReference>
<dbReference type="InterPro" id="IPR020904">
    <property type="entry name" value="Sc_DH/Rdtase_CS"/>
</dbReference>
<proteinExistence type="inferred from homology"/>
<reference evidence="5" key="2">
    <citation type="submission" date="2019-02" db="EMBL/GenBank/DDBJ databases">
        <title>Granulicella sibirica sp. nov., a psychrotolerant acidobacterium isolated from an organic soil layer in forested tundra, West Siberia.</title>
        <authorList>
            <person name="Oshkin I.Y."/>
            <person name="Kulichevskaya I.S."/>
            <person name="Rijpstra W.I.C."/>
            <person name="Sinninghe Damste J.S."/>
            <person name="Rakitin A.L."/>
            <person name="Ravin N.V."/>
            <person name="Dedysh S.N."/>
        </authorList>
    </citation>
    <scope>NUCLEOTIDE SEQUENCE [LARGE SCALE GENOMIC DNA]</scope>
    <source>
        <strain evidence="5">AF10</strain>
    </source>
</reference>
<dbReference type="PANTHER" id="PTHR48107">
    <property type="entry name" value="NADPH-DEPENDENT ALDEHYDE REDUCTASE-LIKE PROTEIN, CHLOROPLASTIC-RELATED"/>
    <property type="match status" value="1"/>
</dbReference>
<dbReference type="EMBL" id="RDSM01000006">
    <property type="protein sequence ID" value="RXH53985.1"/>
    <property type="molecule type" value="Genomic_DNA"/>
</dbReference>
<dbReference type="Gene3D" id="3.40.50.720">
    <property type="entry name" value="NAD(P)-binding Rossmann-like Domain"/>
    <property type="match status" value="1"/>
</dbReference>
<dbReference type="PRINTS" id="PR00080">
    <property type="entry name" value="SDRFAMILY"/>
</dbReference>
<dbReference type="InterPro" id="IPR002347">
    <property type="entry name" value="SDR_fam"/>
</dbReference>
<evidence type="ECO:0000256" key="1">
    <source>
        <dbReference type="ARBA" id="ARBA00006484"/>
    </source>
</evidence>
<dbReference type="InterPro" id="IPR036291">
    <property type="entry name" value="NAD(P)-bd_dom_sf"/>
</dbReference>
<feature type="compositionally biased region" description="Polar residues" evidence="3">
    <location>
        <begin position="27"/>
        <end position="37"/>
    </location>
</feature>
<dbReference type="PANTHER" id="PTHR48107:SF16">
    <property type="entry name" value="NADPH-DEPENDENT ALDEHYDE REDUCTASE 1, CHLOROPLASTIC"/>
    <property type="match status" value="1"/>
</dbReference>
<organism evidence="4 5">
    <name type="scientific">Granulicella sibirica</name>
    <dbReference type="NCBI Taxonomy" id="2479048"/>
    <lineage>
        <taxon>Bacteria</taxon>
        <taxon>Pseudomonadati</taxon>
        <taxon>Acidobacteriota</taxon>
        <taxon>Terriglobia</taxon>
        <taxon>Terriglobales</taxon>
        <taxon>Acidobacteriaceae</taxon>
        <taxon>Granulicella</taxon>
    </lineage>
</organism>
<dbReference type="PROSITE" id="PS00061">
    <property type="entry name" value="ADH_SHORT"/>
    <property type="match status" value="1"/>
</dbReference>
<name>A0A4Q0SSU5_9BACT</name>
<evidence type="ECO:0000313" key="4">
    <source>
        <dbReference type="EMBL" id="RXH53985.1"/>
    </source>
</evidence>
<dbReference type="SUPFAM" id="SSF51735">
    <property type="entry name" value="NAD(P)-binding Rossmann-fold domains"/>
    <property type="match status" value="1"/>
</dbReference>